<evidence type="ECO:0000256" key="1">
    <source>
        <dbReference type="SAM" id="MobiDB-lite"/>
    </source>
</evidence>
<evidence type="ECO:0000313" key="2">
    <source>
        <dbReference type="EMBL" id="QGY05533.1"/>
    </source>
</evidence>
<reference evidence="2 3" key="2">
    <citation type="journal article" date="2013" name="Genome Announc.">
        <title>Draft Genome Sequence of Methylobacterium mesophilicum Strain SR1.6/6, Isolated from Citrus sinensis.</title>
        <authorList>
            <person name="Marinho Almeida D."/>
            <person name="Dini-Andreote F."/>
            <person name="Camargo Neves A.A."/>
            <person name="Juca Ramos R.T."/>
            <person name="Andreote F.D."/>
            <person name="Carneiro A.R."/>
            <person name="Oliveira de Souza Lima A."/>
            <person name="Caracciolo Gomes de Sa P.H."/>
            <person name="Ribeiro Barbosa M.S."/>
            <person name="Araujo W.L."/>
            <person name="Silva A."/>
        </authorList>
    </citation>
    <scope>NUCLEOTIDE SEQUENCE [LARGE SCALE GENOMIC DNA]</scope>
    <source>
        <strain evidence="2 3">SR1.6/6</strain>
    </source>
</reference>
<name>A0A6B9FS73_9HYPH</name>
<organism evidence="2 3">
    <name type="scientific">Methylobacterium mesophilicum SR1.6/6</name>
    <dbReference type="NCBI Taxonomy" id="908290"/>
    <lineage>
        <taxon>Bacteria</taxon>
        <taxon>Pseudomonadati</taxon>
        <taxon>Pseudomonadota</taxon>
        <taxon>Alphaproteobacteria</taxon>
        <taxon>Hyphomicrobiales</taxon>
        <taxon>Methylobacteriaceae</taxon>
        <taxon>Methylobacterium</taxon>
    </lineage>
</organism>
<protein>
    <submittedName>
        <fullName evidence="2">Uncharacterized protein</fullName>
    </submittedName>
</protein>
<dbReference type="RefSeq" id="WP_010684390.1">
    <property type="nucleotide sequence ID" value="NZ_CP043538.1"/>
</dbReference>
<dbReference type="EMBL" id="CP043538">
    <property type="protein sequence ID" value="QGY05533.1"/>
    <property type="molecule type" value="Genomic_DNA"/>
</dbReference>
<evidence type="ECO:0000313" key="3">
    <source>
        <dbReference type="Proteomes" id="UP000012488"/>
    </source>
</evidence>
<proteinExistence type="predicted"/>
<dbReference type="AlphaFoldDB" id="A0A6B9FS73"/>
<accession>A0A6B9FS73</accession>
<reference evidence="2 3" key="1">
    <citation type="journal article" date="2012" name="Genet. Mol. Biol.">
        <title>Analysis of 16S rRNA and mxaF genes revealing insights into Methylobacterium niche-specific plant association.</title>
        <authorList>
            <person name="Dourado M.N."/>
            <person name="Andreote F.D."/>
            <person name="Dini-Andreote F."/>
            <person name="Conti R."/>
            <person name="Araujo J.M."/>
            <person name="Araujo W.L."/>
        </authorList>
    </citation>
    <scope>NUCLEOTIDE SEQUENCE [LARGE SCALE GENOMIC DNA]</scope>
    <source>
        <strain evidence="2 3">SR1.6/6</strain>
    </source>
</reference>
<dbReference type="Proteomes" id="UP000012488">
    <property type="component" value="Chromosome"/>
</dbReference>
<feature type="region of interest" description="Disordered" evidence="1">
    <location>
        <begin position="63"/>
        <end position="86"/>
    </location>
</feature>
<sequence>MDELDPALRALGQQRAVEAILRTLLDMHLNRTADEDLREKTKLAVRRAAEKSAFETLSFDAEGASKSARNGAEDVMSEVFGSSPGT</sequence>
<dbReference type="KEGG" id="mmes:MMSR116_29300"/>
<gene>
    <name evidence="2" type="ORF">MMSR116_29300</name>
</gene>